<evidence type="ECO:0000313" key="1">
    <source>
        <dbReference type="EMBL" id="KAF2401406.1"/>
    </source>
</evidence>
<accession>A0A6G1HZV9</accession>
<sequence length="74" mass="7961">MAIACLRRSIGGHALWGLFCYHGTIGGIPDSKHVRCLGTFVLSLAADTRPLFSLSRVSSTEYTVHTISLDLGRG</sequence>
<organism evidence="1 2">
    <name type="scientific">Trichodelitschia bisporula</name>
    <dbReference type="NCBI Taxonomy" id="703511"/>
    <lineage>
        <taxon>Eukaryota</taxon>
        <taxon>Fungi</taxon>
        <taxon>Dikarya</taxon>
        <taxon>Ascomycota</taxon>
        <taxon>Pezizomycotina</taxon>
        <taxon>Dothideomycetes</taxon>
        <taxon>Dothideomycetes incertae sedis</taxon>
        <taxon>Phaeotrichales</taxon>
        <taxon>Phaeotrichaceae</taxon>
        <taxon>Trichodelitschia</taxon>
    </lineage>
</organism>
<dbReference type="Proteomes" id="UP000799640">
    <property type="component" value="Unassembled WGS sequence"/>
</dbReference>
<name>A0A6G1HZV9_9PEZI</name>
<proteinExistence type="predicted"/>
<dbReference type="AlphaFoldDB" id="A0A6G1HZV9"/>
<dbReference type="EMBL" id="ML996693">
    <property type="protein sequence ID" value="KAF2401406.1"/>
    <property type="molecule type" value="Genomic_DNA"/>
</dbReference>
<protein>
    <submittedName>
        <fullName evidence="1">Uncharacterized protein</fullName>
    </submittedName>
</protein>
<keyword evidence="2" id="KW-1185">Reference proteome</keyword>
<reference evidence="1" key="1">
    <citation type="journal article" date="2020" name="Stud. Mycol.">
        <title>101 Dothideomycetes genomes: a test case for predicting lifestyles and emergence of pathogens.</title>
        <authorList>
            <person name="Haridas S."/>
            <person name="Albert R."/>
            <person name="Binder M."/>
            <person name="Bloem J."/>
            <person name="Labutti K."/>
            <person name="Salamov A."/>
            <person name="Andreopoulos B."/>
            <person name="Baker S."/>
            <person name="Barry K."/>
            <person name="Bills G."/>
            <person name="Bluhm B."/>
            <person name="Cannon C."/>
            <person name="Castanera R."/>
            <person name="Culley D."/>
            <person name="Daum C."/>
            <person name="Ezra D."/>
            <person name="Gonzalez J."/>
            <person name="Henrissat B."/>
            <person name="Kuo A."/>
            <person name="Liang C."/>
            <person name="Lipzen A."/>
            <person name="Lutzoni F."/>
            <person name="Magnuson J."/>
            <person name="Mondo S."/>
            <person name="Nolan M."/>
            <person name="Ohm R."/>
            <person name="Pangilinan J."/>
            <person name="Park H.-J."/>
            <person name="Ramirez L."/>
            <person name="Alfaro M."/>
            <person name="Sun H."/>
            <person name="Tritt A."/>
            <person name="Yoshinaga Y."/>
            <person name="Zwiers L.-H."/>
            <person name="Turgeon B."/>
            <person name="Goodwin S."/>
            <person name="Spatafora J."/>
            <person name="Crous P."/>
            <person name="Grigoriev I."/>
        </authorList>
    </citation>
    <scope>NUCLEOTIDE SEQUENCE</scope>
    <source>
        <strain evidence="1">CBS 262.69</strain>
    </source>
</reference>
<evidence type="ECO:0000313" key="2">
    <source>
        <dbReference type="Proteomes" id="UP000799640"/>
    </source>
</evidence>
<gene>
    <name evidence="1" type="ORF">EJ06DRAFT_390935</name>
</gene>